<dbReference type="GeneID" id="93588117"/>
<dbReference type="Proteomes" id="UP000283090">
    <property type="component" value="Unassembled WGS sequence"/>
</dbReference>
<accession>A0A436ZYG5</accession>
<dbReference type="CDD" id="cd09917">
    <property type="entry name" value="F-box_SF"/>
    <property type="match status" value="1"/>
</dbReference>
<evidence type="ECO:0000259" key="1">
    <source>
        <dbReference type="PROSITE" id="PS50181"/>
    </source>
</evidence>
<dbReference type="OrthoDB" id="5280041at2759"/>
<proteinExistence type="predicted"/>
<organism evidence="2 3">
    <name type="scientific">Arthrobotrys flagrans</name>
    <name type="common">Nematode-trapping fungus</name>
    <name type="synonym">Trichothecium flagrans</name>
    <dbReference type="NCBI Taxonomy" id="97331"/>
    <lineage>
        <taxon>Eukaryota</taxon>
        <taxon>Fungi</taxon>
        <taxon>Dikarya</taxon>
        <taxon>Ascomycota</taxon>
        <taxon>Pezizomycotina</taxon>
        <taxon>Orbiliomycetes</taxon>
        <taxon>Orbiliales</taxon>
        <taxon>Orbiliaceae</taxon>
        <taxon>Arthrobotrys</taxon>
    </lineage>
</organism>
<dbReference type="VEuPathDB" id="FungiDB:DFL_005806"/>
<dbReference type="InterPro" id="IPR032675">
    <property type="entry name" value="LRR_dom_sf"/>
</dbReference>
<dbReference type="Pfam" id="PF00646">
    <property type="entry name" value="F-box"/>
    <property type="match status" value="1"/>
</dbReference>
<dbReference type="InterPro" id="IPR036047">
    <property type="entry name" value="F-box-like_dom_sf"/>
</dbReference>
<dbReference type="PROSITE" id="PS50181">
    <property type="entry name" value="FBOX"/>
    <property type="match status" value="1"/>
</dbReference>
<dbReference type="SUPFAM" id="SSF81383">
    <property type="entry name" value="F-box domain"/>
    <property type="match status" value="1"/>
</dbReference>
<gene>
    <name evidence="2" type="ORF">DFL_005806</name>
</gene>
<comment type="caution">
    <text evidence="2">The sequence shown here is derived from an EMBL/GenBank/DDBJ whole genome shotgun (WGS) entry which is preliminary data.</text>
</comment>
<dbReference type="InterPro" id="IPR001810">
    <property type="entry name" value="F-box_dom"/>
</dbReference>
<sequence length="531" mass="60217">MSGFAKLPSELTDEIFYRVSPTDLLNISLTCRVLYEKSISSINRFLKISVLPSTSINETRAKKLFSKAFTNVSPEYLREIEVGSVLKKEVNIRNLDPRHIYVASKIKGCKESSGGDIDSGVIFNLHLRDLLSRLPPKQLKKFSCFFPHTTKEPSDDRFFEPKTLSAIFSPGNMLTTLNVSFSHSLSSDCSVFYLPHLISFTFRAEDFTTYYHSIFSVLFSCQKTLRELYCNNERHKSSGRVAPERSHEILFYMDHGFAQWKGCTKCGQDNPPSTPSKRRIRLTELRVWRIDGLSHMMTEIFGPYNLVQGSRLTDVEVAIGSLAFVKLITSEGGTLQLERLLEYANGTQILPDSQGLETYFRYTKELVKVTLNFHKNLGFGWLEALKGCSETLKELHLSSVYGNMVLTEDELEGLGRSLQKLEMLTISSDRDLPICIMNSEVFPRLKYFGNRAYSNFDPGTKNRLEDFMGVNNEETSLSTSLRLICFRLPGQNYLIERSYGANGRMEVSIHNVEDFKVPEILGGLGGAPRFG</sequence>
<protein>
    <recommendedName>
        <fullName evidence="1">F-box domain-containing protein</fullName>
    </recommendedName>
</protein>
<dbReference type="AlphaFoldDB" id="A0A436ZYG5"/>
<evidence type="ECO:0000313" key="3">
    <source>
        <dbReference type="Proteomes" id="UP000283090"/>
    </source>
</evidence>
<feature type="domain" description="F-box" evidence="1">
    <location>
        <begin position="1"/>
        <end position="48"/>
    </location>
</feature>
<dbReference type="EMBL" id="SAEB01000007">
    <property type="protein sequence ID" value="RVD84038.1"/>
    <property type="molecule type" value="Genomic_DNA"/>
</dbReference>
<name>A0A436ZYG5_ARTFL</name>
<dbReference type="Gene3D" id="3.80.10.10">
    <property type="entry name" value="Ribonuclease Inhibitor"/>
    <property type="match status" value="1"/>
</dbReference>
<evidence type="ECO:0000313" key="2">
    <source>
        <dbReference type="EMBL" id="RVD84038.1"/>
    </source>
</evidence>
<keyword evidence="3" id="KW-1185">Reference proteome</keyword>
<reference evidence="2 3" key="1">
    <citation type="submission" date="2019-01" db="EMBL/GenBank/DDBJ databases">
        <title>Intercellular communication is required for trap formation in the nematode-trapping fungus Duddingtonia flagrans.</title>
        <authorList>
            <person name="Youssar L."/>
            <person name="Wernet V."/>
            <person name="Hensel N."/>
            <person name="Hildebrandt H.-G."/>
            <person name="Fischer R."/>
        </authorList>
    </citation>
    <scope>NUCLEOTIDE SEQUENCE [LARGE SCALE GENOMIC DNA]</scope>
    <source>
        <strain evidence="2 3">CBS H-5679</strain>
    </source>
</reference>
<dbReference type="RefSeq" id="XP_067489582.1">
    <property type="nucleotide sequence ID" value="XM_067635120.1"/>
</dbReference>